<evidence type="ECO:0000256" key="3">
    <source>
        <dbReference type="ARBA" id="ARBA00022553"/>
    </source>
</evidence>
<dbReference type="PROSITE" id="PS00107">
    <property type="entry name" value="PROTEIN_KINASE_ATP"/>
    <property type="match status" value="1"/>
</dbReference>
<dbReference type="GO" id="GO:0005524">
    <property type="term" value="F:ATP binding"/>
    <property type="evidence" value="ECO:0007669"/>
    <property type="project" value="UniProtKB-UniRule"/>
</dbReference>
<dbReference type="PANTHER" id="PTHR24356:SF418">
    <property type="entry name" value="SERINE_THREONINE-PROTEIN KINASE WARTS"/>
    <property type="match status" value="1"/>
</dbReference>
<proteinExistence type="predicted"/>
<gene>
    <name evidence="12" type="ORF">NOO_LOCUS10654</name>
</gene>
<dbReference type="InterPro" id="IPR011009">
    <property type="entry name" value="Kinase-like_dom_sf"/>
</dbReference>
<evidence type="ECO:0000313" key="14">
    <source>
        <dbReference type="WBParaSite" id="nOo.2.0.1.t10654-RA"/>
    </source>
</evidence>
<sequence length="266" mass="30720">MNDVDEETIEIATTHGNLPTTNGVQRILVDPDRSSSAYTNYAEQLCRRTNLLAVNEHDSAVPTTYAVELNNGYHRPSGAIITRPISPNICTRTSGETDEVTRCVSPLPGSILHKLRTNTYESVIKPCKPRLFCFYMEQHVERLMQQYKERQQRARQLAKEMECADLPESMREHMMIFLTQKESRYLRLKRQKMNKDMFEVVKHIGFGAFGRVSLVKKKDTGQVYAMKKLLKKDVIMKQQAAHVKAERDILAEADSNWIVKLYYSFQ</sequence>
<dbReference type="WBParaSite" id="nOo.2.0.1.t10654-RA">
    <property type="protein sequence ID" value="nOo.2.0.1.t10654-RA"/>
    <property type="gene ID" value="nOo.2.0.1.g10654"/>
</dbReference>
<comment type="catalytic activity">
    <reaction evidence="8">
        <text>L-threonyl-[protein] + ATP = O-phospho-L-threonyl-[protein] + ADP + H(+)</text>
        <dbReference type="Rhea" id="RHEA:46608"/>
        <dbReference type="Rhea" id="RHEA-COMP:11060"/>
        <dbReference type="Rhea" id="RHEA-COMP:11605"/>
        <dbReference type="ChEBI" id="CHEBI:15378"/>
        <dbReference type="ChEBI" id="CHEBI:30013"/>
        <dbReference type="ChEBI" id="CHEBI:30616"/>
        <dbReference type="ChEBI" id="CHEBI:61977"/>
        <dbReference type="ChEBI" id="CHEBI:456216"/>
        <dbReference type="EC" id="2.7.11.1"/>
    </reaction>
</comment>
<dbReference type="InterPro" id="IPR050236">
    <property type="entry name" value="Ser_Thr_kinase_AGC"/>
</dbReference>
<keyword evidence="7 10" id="KW-0067">ATP-binding</keyword>
<dbReference type="EC" id="2.7.11.1" evidence="1"/>
<dbReference type="PANTHER" id="PTHR24356">
    <property type="entry name" value="SERINE/THREONINE-PROTEIN KINASE"/>
    <property type="match status" value="1"/>
</dbReference>
<dbReference type="GO" id="GO:0004674">
    <property type="term" value="F:protein serine/threonine kinase activity"/>
    <property type="evidence" value="ECO:0007669"/>
    <property type="project" value="UniProtKB-KW"/>
</dbReference>
<keyword evidence="5 10" id="KW-0547">Nucleotide-binding</keyword>
<name>A0A182ER88_ONCOC</name>
<evidence type="ECO:0000256" key="8">
    <source>
        <dbReference type="ARBA" id="ARBA00047899"/>
    </source>
</evidence>
<organism evidence="14">
    <name type="scientific">Onchocerca ochengi</name>
    <name type="common">Filarial nematode worm</name>
    <dbReference type="NCBI Taxonomy" id="42157"/>
    <lineage>
        <taxon>Eukaryota</taxon>
        <taxon>Metazoa</taxon>
        <taxon>Ecdysozoa</taxon>
        <taxon>Nematoda</taxon>
        <taxon>Chromadorea</taxon>
        <taxon>Rhabditida</taxon>
        <taxon>Spirurina</taxon>
        <taxon>Spiruromorpha</taxon>
        <taxon>Filarioidea</taxon>
        <taxon>Onchocercidae</taxon>
        <taxon>Onchocerca</taxon>
    </lineage>
</organism>
<evidence type="ECO:0000313" key="13">
    <source>
        <dbReference type="Proteomes" id="UP000271087"/>
    </source>
</evidence>
<dbReference type="CDD" id="cd21774">
    <property type="entry name" value="MobB_LATS"/>
    <property type="match status" value="1"/>
</dbReference>
<dbReference type="GO" id="GO:0043065">
    <property type="term" value="P:positive regulation of apoptotic process"/>
    <property type="evidence" value="ECO:0007669"/>
    <property type="project" value="TreeGrafter"/>
</dbReference>
<evidence type="ECO:0000256" key="9">
    <source>
        <dbReference type="ARBA" id="ARBA00048679"/>
    </source>
</evidence>
<dbReference type="OrthoDB" id="2156623at2759"/>
<keyword evidence="3" id="KW-0597">Phosphoprotein</keyword>
<keyword evidence="4" id="KW-0808">Transferase</keyword>
<keyword evidence="6" id="KW-0418">Kinase</keyword>
<comment type="catalytic activity">
    <reaction evidence="9">
        <text>L-seryl-[protein] + ATP = O-phospho-L-seryl-[protein] + ADP + H(+)</text>
        <dbReference type="Rhea" id="RHEA:17989"/>
        <dbReference type="Rhea" id="RHEA-COMP:9863"/>
        <dbReference type="Rhea" id="RHEA-COMP:11604"/>
        <dbReference type="ChEBI" id="CHEBI:15378"/>
        <dbReference type="ChEBI" id="CHEBI:29999"/>
        <dbReference type="ChEBI" id="CHEBI:30616"/>
        <dbReference type="ChEBI" id="CHEBI:83421"/>
        <dbReference type="ChEBI" id="CHEBI:456216"/>
        <dbReference type="EC" id="2.7.11.1"/>
    </reaction>
</comment>
<evidence type="ECO:0000256" key="1">
    <source>
        <dbReference type="ARBA" id="ARBA00012513"/>
    </source>
</evidence>
<keyword evidence="13" id="KW-1185">Reference proteome</keyword>
<dbReference type="GO" id="GO:0035329">
    <property type="term" value="P:hippo signaling"/>
    <property type="evidence" value="ECO:0007669"/>
    <property type="project" value="TreeGrafter"/>
</dbReference>
<dbReference type="Pfam" id="PF00069">
    <property type="entry name" value="Pkinase"/>
    <property type="match status" value="1"/>
</dbReference>
<evidence type="ECO:0000256" key="7">
    <source>
        <dbReference type="ARBA" id="ARBA00022840"/>
    </source>
</evidence>
<reference evidence="14" key="1">
    <citation type="submission" date="2016-06" db="UniProtKB">
        <authorList>
            <consortium name="WormBaseParasite"/>
        </authorList>
    </citation>
    <scope>IDENTIFICATION</scope>
</reference>
<evidence type="ECO:0000259" key="11">
    <source>
        <dbReference type="PROSITE" id="PS50011"/>
    </source>
</evidence>
<dbReference type="InterPro" id="IPR017441">
    <property type="entry name" value="Protein_kinase_ATP_BS"/>
</dbReference>
<evidence type="ECO:0000256" key="5">
    <source>
        <dbReference type="ARBA" id="ARBA00022741"/>
    </source>
</evidence>
<dbReference type="GO" id="GO:0046620">
    <property type="term" value="P:regulation of organ growth"/>
    <property type="evidence" value="ECO:0007669"/>
    <property type="project" value="TreeGrafter"/>
</dbReference>
<evidence type="ECO:0000256" key="10">
    <source>
        <dbReference type="PROSITE-ProRule" id="PRU10141"/>
    </source>
</evidence>
<accession>A0A182ER88</accession>
<dbReference type="InterPro" id="IPR000719">
    <property type="entry name" value="Prot_kinase_dom"/>
</dbReference>
<dbReference type="STRING" id="42157.A0A182ER88"/>
<feature type="binding site" evidence="10">
    <location>
        <position position="237"/>
    </location>
    <ligand>
        <name>ATP</name>
        <dbReference type="ChEBI" id="CHEBI:30616"/>
    </ligand>
</feature>
<dbReference type="AlphaFoldDB" id="A0A182ER88"/>
<dbReference type="SUPFAM" id="SSF56112">
    <property type="entry name" value="Protein kinase-like (PK-like)"/>
    <property type="match status" value="1"/>
</dbReference>
<evidence type="ECO:0000256" key="4">
    <source>
        <dbReference type="ARBA" id="ARBA00022679"/>
    </source>
</evidence>
<evidence type="ECO:0000256" key="2">
    <source>
        <dbReference type="ARBA" id="ARBA00022527"/>
    </source>
</evidence>
<dbReference type="Proteomes" id="UP000271087">
    <property type="component" value="Unassembled WGS sequence"/>
</dbReference>
<dbReference type="FunFam" id="3.30.200.20:FF:000192">
    <property type="entry name" value="Serine/threonine-protein kinase cot-1"/>
    <property type="match status" value="1"/>
</dbReference>
<dbReference type="Gene3D" id="3.30.200.20">
    <property type="entry name" value="Phosphorylase Kinase, domain 1"/>
    <property type="match status" value="1"/>
</dbReference>
<reference evidence="12 13" key="2">
    <citation type="submission" date="2018-08" db="EMBL/GenBank/DDBJ databases">
        <authorList>
            <person name="Laetsch R D."/>
            <person name="Stevens L."/>
            <person name="Kumar S."/>
            <person name="Blaxter L. M."/>
        </authorList>
    </citation>
    <scope>NUCLEOTIDE SEQUENCE [LARGE SCALE GENOMIC DNA]</scope>
</reference>
<dbReference type="PROSITE" id="PS50011">
    <property type="entry name" value="PROTEIN_KINASE_DOM"/>
    <property type="match status" value="1"/>
</dbReference>
<dbReference type="GO" id="GO:0000082">
    <property type="term" value="P:G1/S transition of mitotic cell cycle"/>
    <property type="evidence" value="ECO:0007669"/>
    <property type="project" value="TreeGrafter"/>
</dbReference>
<feature type="domain" description="Protein kinase" evidence="11">
    <location>
        <begin position="198"/>
        <end position="266"/>
    </location>
</feature>
<keyword evidence="2" id="KW-0723">Serine/threonine-protein kinase</keyword>
<evidence type="ECO:0000256" key="6">
    <source>
        <dbReference type="ARBA" id="ARBA00022777"/>
    </source>
</evidence>
<evidence type="ECO:0000313" key="12">
    <source>
        <dbReference type="EMBL" id="VDM94381.1"/>
    </source>
</evidence>
<dbReference type="EMBL" id="UYRW01006338">
    <property type="protein sequence ID" value="VDM94381.1"/>
    <property type="molecule type" value="Genomic_DNA"/>
</dbReference>
<protein>
    <recommendedName>
        <fullName evidence="1">non-specific serine/threonine protein kinase</fullName>
        <ecNumber evidence="1">2.7.11.1</ecNumber>
    </recommendedName>
</protein>